<dbReference type="NCBIfam" id="TIGR00229">
    <property type="entry name" value="sensory_box"/>
    <property type="match status" value="1"/>
</dbReference>
<keyword evidence="16" id="KW-1185">Reference proteome</keyword>
<dbReference type="Pfam" id="PF08448">
    <property type="entry name" value="PAS_4"/>
    <property type="match status" value="1"/>
</dbReference>
<dbReference type="Gene3D" id="3.30.565.10">
    <property type="entry name" value="Histidine kinase-like ATPase, C-terminal domain"/>
    <property type="match status" value="1"/>
</dbReference>
<dbReference type="HOGENOM" id="CLU_410352_0_0_7"/>
<gene>
    <name evidence="15" type="ordered locus">Dret_0409</name>
</gene>
<dbReference type="InterPro" id="IPR035965">
    <property type="entry name" value="PAS-like_dom_sf"/>
</dbReference>
<dbReference type="PRINTS" id="PR00344">
    <property type="entry name" value="BCTRLSENSOR"/>
</dbReference>
<dbReference type="AlphaFoldDB" id="C8X081"/>
<dbReference type="SUPFAM" id="SSF55785">
    <property type="entry name" value="PYP-like sensor domain (PAS domain)"/>
    <property type="match status" value="1"/>
</dbReference>
<comment type="subcellular location">
    <subcellularLocation>
        <location evidence="2">Cell membrane</location>
        <topology evidence="2">Multi-pass membrane protein</topology>
    </subcellularLocation>
</comment>
<dbReference type="InterPro" id="IPR013656">
    <property type="entry name" value="PAS_4"/>
</dbReference>
<evidence type="ECO:0000256" key="10">
    <source>
        <dbReference type="ARBA" id="ARBA00023136"/>
    </source>
</evidence>
<evidence type="ECO:0000259" key="14">
    <source>
        <dbReference type="PROSITE" id="PS50885"/>
    </source>
</evidence>
<feature type="domain" description="HAMP" evidence="14">
    <location>
        <begin position="190"/>
        <end position="225"/>
    </location>
</feature>
<dbReference type="CDD" id="cd00130">
    <property type="entry name" value="PAS"/>
    <property type="match status" value="1"/>
</dbReference>
<dbReference type="InterPro" id="IPR003660">
    <property type="entry name" value="HAMP_dom"/>
</dbReference>
<keyword evidence="5" id="KW-0597">Phosphoprotein</keyword>
<feature type="domain" description="Histidine kinase" evidence="12">
    <location>
        <begin position="438"/>
        <end position="660"/>
    </location>
</feature>
<dbReference type="InterPro" id="IPR000014">
    <property type="entry name" value="PAS"/>
</dbReference>
<evidence type="ECO:0000256" key="9">
    <source>
        <dbReference type="ARBA" id="ARBA00022989"/>
    </source>
</evidence>
<keyword evidence="6" id="KW-0808">Transferase</keyword>
<dbReference type="KEGG" id="drt:Dret_0409"/>
<dbReference type="PANTHER" id="PTHR43065">
    <property type="entry name" value="SENSOR HISTIDINE KINASE"/>
    <property type="match status" value="1"/>
</dbReference>
<dbReference type="eggNOG" id="COG4191">
    <property type="taxonomic scope" value="Bacteria"/>
</dbReference>
<dbReference type="SUPFAM" id="SSF55874">
    <property type="entry name" value="ATPase domain of HSP90 chaperone/DNA topoisomerase II/histidine kinase"/>
    <property type="match status" value="1"/>
</dbReference>
<evidence type="ECO:0000256" key="8">
    <source>
        <dbReference type="ARBA" id="ARBA00022777"/>
    </source>
</evidence>
<evidence type="ECO:0000313" key="15">
    <source>
        <dbReference type="EMBL" id="ACV67706.1"/>
    </source>
</evidence>
<evidence type="ECO:0000256" key="1">
    <source>
        <dbReference type="ARBA" id="ARBA00000085"/>
    </source>
</evidence>
<dbReference type="GO" id="GO:0000155">
    <property type="term" value="F:phosphorelay sensor kinase activity"/>
    <property type="evidence" value="ECO:0007669"/>
    <property type="project" value="InterPro"/>
</dbReference>
<dbReference type="GO" id="GO:0005886">
    <property type="term" value="C:plasma membrane"/>
    <property type="evidence" value="ECO:0007669"/>
    <property type="project" value="UniProtKB-SubCell"/>
</dbReference>
<organism evidence="15 16">
    <name type="scientific">Desulfohalobium retbaense (strain ATCC 49708 / DSM 5692 / JCM 16813 / HR100)</name>
    <dbReference type="NCBI Taxonomy" id="485915"/>
    <lineage>
        <taxon>Bacteria</taxon>
        <taxon>Pseudomonadati</taxon>
        <taxon>Thermodesulfobacteriota</taxon>
        <taxon>Desulfovibrionia</taxon>
        <taxon>Desulfovibrionales</taxon>
        <taxon>Desulfohalobiaceae</taxon>
        <taxon>Desulfohalobium</taxon>
    </lineage>
</organism>
<dbReference type="SMART" id="SM00388">
    <property type="entry name" value="HisKA"/>
    <property type="match status" value="1"/>
</dbReference>
<dbReference type="Pfam" id="PF02518">
    <property type="entry name" value="HATPase_c"/>
    <property type="match status" value="1"/>
</dbReference>
<dbReference type="CDD" id="cd00082">
    <property type="entry name" value="HisKA"/>
    <property type="match status" value="1"/>
</dbReference>
<dbReference type="SUPFAM" id="SSF47384">
    <property type="entry name" value="Homodimeric domain of signal transducing histidine kinase"/>
    <property type="match status" value="1"/>
</dbReference>
<keyword evidence="4" id="KW-1003">Cell membrane</keyword>
<name>C8X081_DESRD</name>
<dbReference type="Proteomes" id="UP000001052">
    <property type="component" value="Chromosome"/>
</dbReference>
<dbReference type="EC" id="2.7.13.3" evidence="3"/>
<evidence type="ECO:0000259" key="13">
    <source>
        <dbReference type="PROSITE" id="PS50112"/>
    </source>
</evidence>
<sequence length="671" mass="74335">MNVTLKNKIFLSMLTVILVISVAIAFLARWILVSGLTSELKMRGVAIARSISERGGGYILDKEYPQLLSLIFDEAQLRERHHLIDYIYVLDREHTVLAHTFTRPFPESLHMANPIPPGARESMQLVPVAEGEAFDIGVPIKEGIYRIGTVHVGLNKSHIDSLVYKLRVTFLGFISAVVVIVFVISHLLAKYITRPIRSLTGAADELSRGNFDVSLEDLSGVELGDKLQQCPAYRDTNVPCWHLDGASPNDGCPEDIAQDEPQCRECVFYRPRSGDEVSQLATAFRNMVGSIRLYRKRLQESEEKYRSLFASGPDPVFVLAQEDMRILDANPRAQEIYEYGADELRGMPFAELAPDQAQKCVHDFVEDMPMQGCVYYPKEIHYKRDQHPFFVNAHACVISYTGCPALIVACTDITEMIEKDAQLIQAAKMKSLGEMSAGIAHELNQPLNAIKMGSDFLALTVERGTELPPERWQGVVHEISAQVDRAAGIIATLRAFGRKETLSKDVLDINEPIKAVLSILRQQFQLHNVDFHLALGQNLPPVLAQDTRLQQVFFNLFTNAKEAIEELRRSSPQAEGTIHVRTWAADGRVCAAVCDTGPGIPDSLRQTLFEPFVSSKSSGQGMGLGLAITQSLVRDYQGTITIDSTPGEGACFTVSFPVAKTAPGVLQRSTP</sequence>
<dbReference type="STRING" id="485915.Dret_0409"/>
<dbReference type="PANTHER" id="PTHR43065:SF42">
    <property type="entry name" value="TWO-COMPONENT SENSOR PPRA"/>
    <property type="match status" value="1"/>
</dbReference>
<dbReference type="InterPro" id="IPR033463">
    <property type="entry name" value="sCache_3"/>
</dbReference>
<evidence type="ECO:0000259" key="12">
    <source>
        <dbReference type="PROSITE" id="PS50109"/>
    </source>
</evidence>
<dbReference type="PROSITE" id="PS50109">
    <property type="entry name" value="HIS_KIN"/>
    <property type="match status" value="1"/>
</dbReference>
<keyword evidence="7 11" id="KW-0812">Transmembrane</keyword>
<dbReference type="Pfam" id="PF00512">
    <property type="entry name" value="HisKA"/>
    <property type="match status" value="1"/>
</dbReference>
<dbReference type="InterPro" id="IPR004358">
    <property type="entry name" value="Sig_transdc_His_kin-like_C"/>
</dbReference>
<dbReference type="eggNOG" id="COG3290">
    <property type="taxonomic scope" value="Bacteria"/>
</dbReference>
<dbReference type="Pfam" id="PF00672">
    <property type="entry name" value="HAMP"/>
    <property type="match status" value="1"/>
</dbReference>
<evidence type="ECO:0000256" key="3">
    <source>
        <dbReference type="ARBA" id="ARBA00012438"/>
    </source>
</evidence>
<dbReference type="EMBL" id="CP001734">
    <property type="protein sequence ID" value="ACV67706.1"/>
    <property type="molecule type" value="Genomic_DNA"/>
</dbReference>
<dbReference type="InterPro" id="IPR003661">
    <property type="entry name" value="HisK_dim/P_dom"/>
</dbReference>
<evidence type="ECO:0000256" key="2">
    <source>
        <dbReference type="ARBA" id="ARBA00004651"/>
    </source>
</evidence>
<evidence type="ECO:0000256" key="7">
    <source>
        <dbReference type="ARBA" id="ARBA00022692"/>
    </source>
</evidence>
<feature type="domain" description="PAS" evidence="13">
    <location>
        <begin position="301"/>
        <end position="346"/>
    </location>
</feature>
<dbReference type="SMART" id="SM00091">
    <property type="entry name" value="PAS"/>
    <property type="match status" value="1"/>
</dbReference>
<keyword evidence="8 15" id="KW-0418">Kinase</keyword>
<dbReference type="PROSITE" id="PS50112">
    <property type="entry name" value="PAS"/>
    <property type="match status" value="1"/>
</dbReference>
<feature type="transmembrane region" description="Helical" evidence="11">
    <location>
        <begin position="170"/>
        <end position="189"/>
    </location>
</feature>
<dbReference type="Gene3D" id="3.30.450.20">
    <property type="entry name" value="PAS domain"/>
    <property type="match status" value="1"/>
</dbReference>
<reference evidence="16" key="1">
    <citation type="submission" date="2009-09" db="EMBL/GenBank/DDBJ databases">
        <title>The complete chromosome of Desulfohalobium retbaense DSM 5692.</title>
        <authorList>
            <consortium name="US DOE Joint Genome Institute (JGI-PGF)"/>
            <person name="Lucas S."/>
            <person name="Copeland A."/>
            <person name="Lapidus A."/>
            <person name="Glavina del Rio T."/>
            <person name="Dalin E."/>
            <person name="Tice H."/>
            <person name="Bruce D."/>
            <person name="Goodwin L."/>
            <person name="Pitluck S."/>
            <person name="Kyrpides N."/>
            <person name="Mavromatis K."/>
            <person name="Ivanova N."/>
            <person name="Mikhailova N."/>
            <person name="Munk A.C."/>
            <person name="Brettin T."/>
            <person name="Detter J.C."/>
            <person name="Han C."/>
            <person name="Tapia R."/>
            <person name="Larimer F."/>
            <person name="Land M."/>
            <person name="Hauser L."/>
            <person name="Markowitz V."/>
            <person name="Cheng J.-F."/>
            <person name="Hugenholtz P."/>
            <person name="Woyke T."/>
            <person name="Wu D."/>
            <person name="Spring S."/>
            <person name="Klenk H.-P."/>
            <person name="Eisen J.A."/>
        </authorList>
    </citation>
    <scope>NUCLEOTIDE SEQUENCE [LARGE SCALE GENOMIC DNA]</scope>
    <source>
        <strain evidence="16">DSM 5692</strain>
    </source>
</reference>
<dbReference type="PROSITE" id="PS50885">
    <property type="entry name" value="HAMP"/>
    <property type="match status" value="1"/>
</dbReference>
<keyword evidence="10 11" id="KW-0472">Membrane</keyword>
<dbReference type="InterPro" id="IPR003594">
    <property type="entry name" value="HATPase_dom"/>
</dbReference>
<evidence type="ECO:0000256" key="11">
    <source>
        <dbReference type="SAM" id="Phobius"/>
    </source>
</evidence>
<proteinExistence type="predicted"/>
<feature type="transmembrane region" description="Helical" evidence="11">
    <location>
        <begin position="9"/>
        <end position="32"/>
    </location>
</feature>
<reference evidence="15 16" key="2">
    <citation type="journal article" date="2010" name="Stand. Genomic Sci.">
        <title>Complete genome sequence of Desulfohalobium retbaense type strain (HR(100)).</title>
        <authorList>
            <person name="Spring S."/>
            <person name="Nolan M."/>
            <person name="Lapidus A."/>
            <person name="Glavina Del Rio T."/>
            <person name="Copeland A."/>
            <person name="Tice H."/>
            <person name="Cheng J.F."/>
            <person name="Lucas S."/>
            <person name="Land M."/>
            <person name="Chen F."/>
            <person name="Bruce D."/>
            <person name="Goodwin L."/>
            <person name="Pitluck S."/>
            <person name="Ivanova N."/>
            <person name="Mavromatis K."/>
            <person name="Mikhailova N."/>
            <person name="Pati A."/>
            <person name="Chen A."/>
            <person name="Palaniappan K."/>
            <person name="Hauser L."/>
            <person name="Chang Y.J."/>
            <person name="Jeffries C.D."/>
            <person name="Munk C."/>
            <person name="Kiss H."/>
            <person name="Chain P."/>
            <person name="Han C."/>
            <person name="Brettin T."/>
            <person name="Detter J.C."/>
            <person name="Schuler E."/>
            <person name="Goker M."/>
            <person name="Rohde M."/>
            <person name="Bristow J."/>
            <person name="Eisen J.A."/>
            <person name="Markowitz V."/>
            <person name="Hugenholtz P."/>
            <person name="Kyrpides N.C."/>
            <person name="Klenk H.P."/>
        </authorList>
    </citation>
    <scope>NUCLEOTIDE SEQUENCE [LARGE SCALE GENOMIC DNA]</scope>
    <source>
        <strain evidence="15 16">DSM 5692</strain>
    </source>
</reference>
<evidence type="ECO:0000256" key="6">
    <source>
        <dbReference type="ARBA" id="ARBA00022679"/>
    </source>
</evidence>
<comment type="catalytic activity">
    <reaction evidence="1">
        <text>ATP + protein L-histidine = ADP + protein N-phospho-L-histidine.</text>
        <dbReference type="EC" id="2.7.13.3"/>
    </reaction>
</comment>
<dbReference type="CDD" id="cd06225">
    <property type="entry name" value="HAMP"/>
    <property type="match status" value="1"/>
</dbReference>
<dbReference type="InterPro" id="IPR036097">
    <property type="entry name" value="HisK_dim/P_sf"/>
</dbReference>
<evidence type="ECO:0000256" key="4">
    <source>
        <dbReference type="ARBA" id="ARBA00022475"/>
    </source>
</evidence>
<evidence type="ECO:0000256" key="5">
    <source>
        <dbReference type="ARBA" id="ARBA00022553"/>
    </source>
</evidence>
<keyword evidence="9 11" id="KW-1133">Transmembrane helix</keyword>
<dbReference type="InterPro" id="IPR005467">
    <property type="entry name" value="His_kinase_dom"/>
</dbReference>
<dbReference type="Gene3D" id="6.10.340.10">
    <property type="match status" value="1"/>
</dbReference>
<dbReference type="InterPro" id="IPR036890">
    <property type="entry name" value="HATPase_C_sf"/>
</dbReference>
<dbReference type="SMART" id="SM00387">
    <property type="entry name" value="HATPase_c"/>
    <property type="match status" value="1"/>
</dbReference>
<evidence type="ECO:0000313" key="16">
    <source>
        <dbReference type="Proteomes" id="UP000001052"/>
    </source>
</evidence>
<dbReference type="Gene3D" id="1.10.287.130">
    <property type="match status" value="1"/>
</dbReference>
<protein>
    <recommendedName>
        <fullName evidence="3">histidine kinase</fullName>
        <ecNumber evidence="3">2.7.13.3</ecNumber>
    </recommendedName>
</protein>
<accession>C8X081</accession>
<dbReference type="OrthoDB" id="9805967at2"/>
<dbReference type="Pfam" id="PF17203">
    <property type="entry name" value="sCache_3_2"/>
    <property type="match status" value="1"/>
</dbReference>